<feature type="signal peptide" evidence="1">
    <location>
        <begin position="1"/>
        <end position="22"/>
    </location>
</feature>
<comment type="caution">
    <text evidence="2">The sequence shown here is derived from an EMBL/GenBank/DDBJ whole genome shotgun (WGS) entry which is preliminary data.</text>
</comment>
<keyword evidence="1" id="KW-0732">Signal</keyword>
<keyword evidence="3" id="KW-1185">Reference proteome</keyword>
<proteinExistence type="predicted"/>
<reference evidence="2 3" key="1">
    <citation type="submission" date="2024-09" db="EMBL/GenBank/DDBJ databases">
        <authorList>
            <person name="Sun Q."/>
            <person name="Mori K."/>
        </authorList>
    </citation>
    <scope>NUCLEOTIDE SEQUENCE [LARGE SCALE GENOMIC DNA]</scope>
    <source>
        <strain evidence="2 3">CECT 7682</strain>
    </source>
</reference>
<gene>
    <name evidence="2" type="ORF">ACFFUR_15235</name>
</gene>
<dbReference type="GO" id="GO:0016787">
    <property type="term" value="F:hydrolase activity"/>
    <property type="evidence" value="ECO:0007669"/>
    <property type="project" value="UniProtKB-KW"/>
</dbReference>
<dbReference type="Proteomes" id="UP001589654">
    <property type="component" value="Unassembled WGS sequence"/>
</dbReference>
<dbReference type="SUPFAM" id="SSF53474">
    <property type="entry name" value="alpha/beta-Hydrolases"/>
    <property type="match status" value="1"/>
</dbReference>
<keyword evidence="2" id="KW-0378">Hydrolase</keyword>
<protein>
    <submittedName>
        <fullName evidence="2">Alpha/beta hydrolase family protein</fullName>
        <ecNumber evidence="2">3.4.-.-</ecNumber>
    </submittedName>
</protein>
<evidence type="ECO:0000313" key="2">
    <source>
        <dbReference type="EMBL" id="MFB9213170.1"/>
    </source>
</evidence>
<dbReference type="EMBL" id="JBHMEW010000066">
    <property type="protein sequence ID" value="MFB9213170.1"/>
    <property type="molecule type" value="Genomic_DNA"/>
</dbReference>
<sequence length="467" mass="52117">MPSIFLKNLLAGTFLLVSISLAAQQSNGLWKSKATGGQINFTINDSPSPIKDFNGKYATIVYLENLGFKKVGRNSNEEDVDWLLSQGYRVIELDYENHEDAVSPKINKDIIAINDAIAEGTFCGVKNYSLTQSFVLFEGYRIAWNVPYFKDDPTVYNTPEHYTEGDSLRMDIIYPANAMVKVPVILSFSYSNSYATYDEDKGKLTDANKNKRTFLPYTFAGFDDSFLEGAPARGMAWAIADHPKYCPWGSGKPKDGRNDTYKSYMTNPDGAQKVKSAIRTLRAKGVELGLSGKIGIYGFSRGSTAGSMAIGDRSVFAFEKAGFHLGVSDEVQAAALGPGVFDYTLIYKVKDDGDGNLESRCPWAWGPLEDNFEKWQSMGAAYLAETENTAPVLFFYNSDDEPYYQEQIIHFKEKLDKLSVPTSILKNYGTGHSVPKTETSLNKLYTFFLNLQVIEPQENGKSFRRKN</sequence>
<evidence type="ECO:0000313" key="3">
    <source>
        <dbReference type="Proteomes" id="UP001589654"/>
    </source>
</evidence>
<organism evidence="2 3">
    <name type="scientific">Echinicola jeungdonensis</name>
    <dbReference type="NCBI Taxonomy" id="709343"/>
    <lineage>
        <taxon>Bacteria</taxon>
        <taxon>Pseudomonadati</taxon>
        <taxon>Bacteroidota</taxon>
        <taxon>Cytophagia</taxon>
        <taxon>Cytophagales</taxon>
        <taxon>Cyclobacteriaceae</taxon>
        <taxon>Echinicola</taxon>
    </lineage>
</organism>
<accession>A0ABV5JAL0</accession>
<dbReference type="InterPro" id="IPR029058">
    <property type="entry name" value="AB_hydrolase_fold"/>
</dbReference>
<dbReference type="RefSeq" id="WP_290247798.1">
    <property type="nucleotide sequence ID" value="NZ_JAUFQT010000001.1"/>
</dbReference>
<evidence type="ECO:0000256" key="1">
    <source>
        <dbReference type="SAM" id="SignalP"/>
    </source>
</evidence>
<dbReference type="EC" id="3.4.-.-" evidence="2"/>
<name>A0ABV5JAL0_9BACT</name>
<dbReference type="Gene3D" id="3.40.50.1820">
    <property type="entry name" value="alpha/beta hydrolase"/>
    <property type="match status" value="1"/>
</dbReference>
<feature type="chain" id="PRO_5046437117" evidence="1">
    <location>
        <begin position="23"/>
        <end position="467"/>
    </location>
</feature>